<dbReference type="AlphaFoldDB" id="A0A150J8C2"/>
<organism evidence="1 2">
    <name type="scientific">Candidatus Methanofastidiosum methylothiophilum</name>
    <dbReference type="NCBI Taxonomy" id="1705564"/>
    <lineage>
        <taxon>Archaea</taxon>
        <taxon>Methanobacteriati</taxon>
        <taxon>Methanobacteriota</taxon>
        <taxon>Stenosarchaea group</taxon>
        <taxon>Candidatus Methanofastidiosia</taxon>
        <taxon>Candidatus Methanofastidiosales</taxon>
        <taxon>Candidatus Methanofastidiosaceae</taxon>
        <taxon>Candidatus Methanofastidiosum</taxon>
    </lineage>
</organism>
<comment type="caution">
    <text evidence="1">The sequence shown here is derived from an EMBL/GenBank/DDBJ whole genome shotgun (WGS) entry which is preliminary data.</text>
</comment>
<protein>
    <submittedName>
        <fullName evidence="1">Uncharacterized protein</fullName>
    </submittedName>
</protein>
<proteinExistence type="predicted"/>
<evidence type="ECO:0000313" key="1">
    <source>
        <dbReference type="EMBL" id="KYC53503.1"/>
    </source>
</evidence>
<sequence length="42" mass="4675">MQPVEGFNPPFTYTLFGEPTFAVMTSKRPSPVKSDKTTVEVL</sequence>
<evidence type="ECO:0000313" key="2">
    <source>
        <dbReference type="Proteomes" id="UP000075578"/>
    </source>
</evidence>
<dbReference type="EMBL" id="LNGD01000012">
    <property type="protein sequence ID" value="KYC53503.1"/>
    <property type="molecule type" value="Genomic_DNA"/>
</dbReference>
<dbReference type="Proteomes" id="UP000075578">
    <property type="component" value="Unassembled WGS sequence"/>
</dbReference>
<reference evidence="1 2" key="1">
    <citation type="journal article" date="2016" name="ISME J.">
        <title>Chasing the elusive Euryarchaeota class WSA2: genomes reveal a uniquely fastidious methyl-reducing methanogen.</title>
        <authorList>
            <person name="Nobu M.K."/>
            <person name="Narihiro T."/>
            <person name="Kuroda K."/>
            <person name="Mei R."/>
            <person name="Liu W.T."/>
        </authorList>
    </citation>
    <scope>NUCLEOTIDE SEQUENCE [LARGE SCALE GENOMIC DNA]</scope>
    <source>
        <strain evidence="1">U1lsi0528_Bin089</strain>
    </source>
</reference>
<gene>
    <name evidence="1" type="ORF">AMQ74_00360</name>
</gene>
<name>A0A150J8C2_9EURY</name>
<accession>A0A150J8C2</accession>